<reference evidence="3" key="1">
    <citation type="submission" date="2014-03" db="EMBL/GenBank/DDBJ databases">
        <authorList>
            <person name="Aksoy S."/>
            <person name="Warren W."/>
            <person name="Wilson R.K."/>
        </authorList>
    </citation>
    <scope>NUCLEOTIDE SEQUENCE [LARGE SCALE GENOMIC DNA]</scope>
    <source>
        <strain evidence="3">IAEA</strain>
    </source>
</reference>
<dbReference type="AlphaFoldDB" id="A0A1A9WBQ0"/>
<evidence type="ECO:0000256" key="1">
    <source>
        <dbReference type="SAM" id="Phobius"/>
    </source>
</evidence>
<dbReference type="VEuPathDB" id="VectorBase:GBRI013649"/>
<dbReference type="Proteomes" id="UP000091820">
    <property type="component" value="Unassembled WGS sequence"/>
</dbReference>
<feature type="transmembrane region" description="Helical" evidence="1">
    <location>
        <begin position="62"/>
        <end position="78"/>
    </location>
</feature>
<keyword evidence="3" id="KW-1185">Reference proteome</keyword>
<dbReference type="EnsemblMetazoa" id="GBRI013649-RA">
    <property type="protein sequence ID" value="GBRI013649-PA"/>
    <property type="gene ID" value="GBRI013649"/>
</dbReference>
<proteinExistence type="predicted"/>
<organism evidence="2 3">
    <name type="scientific">Glossina brevipalpis</name>
    <dbReference type="NCBI Taxonomy" id="37001"/>
    <lineage>
        <taxon>Eukaryota</taxon>
        <taxon>Metazoa</taxon>
        <taxon>Ecdysozoa</taxon>
        <taxon>Arthropoda</taxon>
        <taxon>Hexapoda</taxon>
        <taxon>Insecta</taxon>
        <taxon>Pterygota</taxon>
        <taxon>Neoptera</taxon>
        <taxon>Endopterygota</taxon>
        <taxon>Diptera</taxon>
        <taxon>Brachycera</taxon>
        <taxon>Muscomorpha</taxon>
        <taxon>Hippoboscoidea</taxon>
        <taxon>Glossinidae</taxon>
        <taxon>Glossina</taxon>
    </lineage>
</organism>
<accession>A0A1A9WBQ0</accession>
<keyword evidence="1" id="KW-1133">Transmembrane helix</keyword>
<evidence type="ECO:0000313" key="3">
    <source>
        <dbReference type="Proteomes" id="UP000091820"/>
    </source>
</evidence>
<keyword evidence="1" id="KW-0812">Transmembrane</keyword>
<feature type="transmembrane region" description="Helical" evidence="1">
    <location>
        <begin position="99"/>
        <end position="120"/>
    </location>
</feature>
<keyword evidence="1" id="KW-0472">Membrane</keyword>
<name>A0A1A9WBQ0_9MUSC</name>
<sequence length="148" mass="17072">MDFEENINVTQHSELLRTNGTVCSRMKMSFLGAQLANWSCNVFTINKETYNYYLQKIYFQENFDYCGILLSTFVIVMIDTYEKPFMKCLMKLNSMCSSAYAPANIVLSVDLVITITIAIMNDKNPVINPYFYSHSHGEVRSSRILARD</sequence>
<reference evidence="2" key="2">
    <citation type="submission" date="2020-05" db="UniProtKB">
        <authorList>
            <consortium name="EnsemblMetazoa"/>
        </authorList>
    </citation>
    <scope>IDENTIFICATION</scope>
    <source>
        <strain evidence="2">IAEA</strain>
    </source>
</reference>
<protein>
    <submittedName>
        <fullName evidence="2">Uncharacterized protein</fullName>
    </submittedName>
</protein>
<evidence type="ECO:0000313" key="2">
    <source>
        <dbReference type="EnsemblMetazoa" id="GBRI013649-PA"/>
    </source>
</evidence>